<protein>
    <submittedName>
        <fullName evidence="1">Uncharacterized protein</fullName>
    </submittedName>
</protein>
<name>A0A024V2P7_PLAFA</name>
<reference evidence="1 2" key="1">
    <citation type="submission" date="2013-02" db="EMBL/GenBank/DDBJ databases">
        <title>The Genome Annotation of Plasmodium falciparum Vietnam Oak-Knoll (FVO).</title>
        <authorList>
            <consortium name="The Broad Institute Genome Sequencing Platform"/>
            <consortium name="The Broad Institute Genome Sequencing Center for Infectious Disease"/>
            <person name="Neafsey D."/>
            <person name="Hoffman S."/>
            <person name="Volkman S."/>
            <person name="Rosenthal P."/>
            <person name="Walker B."/>
            <person name="Young S.K."/>
            <person name="Zeng Q."/>
            <person name="Gargeya S."/>
            <person name="Fitzgerald M."/>
            <person name="Haas B."/>
            <person name="Abouelleil A."/>
            <person name="Allen A.W."/>
            <person name="Alvarado L."/>
            <person name="Arachchi H.M."/>
            <person name="Berlin A.M."/>
            <person name="Chapman S.B."/>
            <person name="Gainer-Dewar J."/>
            <person name="Goldberg J."/>
            <person name="Griggs A."/>
            <person name="Gujja S."/>
            <person name="Hansen M."/>
            <person name="Howarth C."/>
            <person name="Imamovic A."/>
            <person name="Ireland A."/>
            <person name="Larimer J."/>
            <person name="McCowan C."/>
            <person name="Murphy C."/>
            <person name="Pearson M."/>
            <person name="Poon T.W."/>
            <person name="Priest M."/>
            <person name="Roberts A."/>
            <person name="Saif S."/>
            <person name="Shea T."/>
            <person name="Sisk P."/>
            <person name="Sykes S."/>
            <person name="Wortman J."/>
            <person name="Nusbaum C."/>
            <person name="Birren B."/>
        </authorList>
    </citation>
    <scope>NUCLEOTIDE SEQUENCE [LARGE SCALE GENOMIC DNA]</scope>
    <source>
        <strain evidence="2">Vietnam Oak-Knoll (FVO)</strain>
    </source>
</reference>
<organism evidence="1 2">
    <name type="scientific">Plasmodium falciparum Vietnam Oak-Knoll</name>
    <name type="common">FVO</name>
    <dbReference type="NCBI Taxonomy" id="1036723"/>
    <lineage>
        <taxon>Eukaryota</taxon>
        <taxon>Sar</taxon>
        <taxon>Alveolata</taxon>
        <taxon>Apicomplexa</taxon>
        <taxon>Aconoidasida</taxon>
        <taxon>Haemosporida</taxon>
        <taxon>Plasmodiidae</taxon>
        <taxon>Plasmodium</taxon>
        <taxon>Plasmodium (Laverania)</taxon>
    </lineage>
</organism>
<dbReference type="EMBL" id="KI925140">
    <property type="protein sequence ID" value="ETW16739.1"/>
    <property type="molecule type" value="Genomic_DNA"/>
</dbReference>
<dbReference type="AlphaFoldDB" id="A0A024V2P7"/>
<gene>
    <name evidence="1" type="ORF">PFFVO_04401</name>
</gene>
<evidence type="ECO:0000313" key="1">
    <source>
        <dbReference type="EMBL" id="ETW16739.1"/>
    </source>
</evidence>
<dbReference type="Proteomes" id="UP000030690">
    <property type="component" value="Unassembled WGS sequence"/>
</dbReference>
<evidence type="ECO:0000313" key="2">
    <source>
        <dbReference type="Proteomes" id="UP000030690"/>
    </source>
</evidence>
<sequence>MYAVTIFISLNNKRKIPTPKNIVYNKMVNFINKSYLYFVYFSFVTFNIRNTLNHILQIKHNYVFHIKTFNNNNNNNSNASNNHDDKN</sequence>
<accession>A0A024V2P7</accession>
<reference evidence="1 2" key="2">
    <citation type="submission" date="2013-02" db="EMBL/GenBank/DDBJ databases">
        <title>The Genome Sequence of Plasmodium falciparum Vietnam Oak-Knoll (FVO).</title>
        <authorList>
            <consortium name="The Broad Institute Genome Sequencing Platform"/>
            <consortium name="The Broad Institute Genome Sequencing Center for Infectious Disease"/>
            <person name="Neafsey D."/>
            <person name="Cheeseman I."/>
            <person name="Volkman S."/>
            <person name="Adams J."/>
            <person name="Walker B."/>
            <person name="Young S.K."/>
            <person name="Zeng Q."/>
            <person name="Gargeya S."/>
            <person name="Fitzgerald M."/>
            <person name="Haas B."/>
            <person name="Abouelleil A."/>
            <person name="Alvarado L."/>
            <person name="Arachchi H.M."/>
            <person name="Berlin A.M."/>
            <person name="Chapman S.B."/>
            <person name="Dewar J."/>
            <person name="Goldberg J."/>
            <person name="Griggs A."/>
            <person name="Gujja S."/>
            <person name="Hansen M."/>
            <person name="Howarth C."/>
            <person name="Imamovic A."/>
            <person name="Larimer J."/>
            <person name="McCowan C."/>
            <person name="Murphy C."/>
            <person name="Neiman D."/>
            <person name="Pearson M."/>
            <person name="Priest M."/>
            <person name="Roberts A."/>
            <person name="Saif S."/>
            <person name="Shea T."/>
            <person name="Sisk P."/>
            <person name="Sykes S."/>
            <person name="Wortman J."/>
            <person name="Nusbaum C."/>
            <person name="Birren B."/>
        </authorList>
    </citation>
    <scope>NUCLEOTIDE SEQUENCE [LARGE SCALE GENOMIC DNA]</scope>
    <source>
        <strain evidence="2">Vietnam Oak-Knoll (FVO)</strain>
    </source>
</reference>
<proteinExistence type="predicted"/>